<dbReference type="InterPro" id="IPR002403">
    <property type="entry name" value="Cyt_P450_E_grp-IV"/>
</dbReference>
<evidence type="ECO:0000256" key="3">
    <source>
        <dbReference type="ARBA" id="ARBA00022723"/>
    </source>
</evidence>
<comment type="caution">
    <text evidence="8">The sequence shown here is derived from an EMBL/GenBank/DDBJ whole genome shotgun (WGS) entry which is preliminary data.</text>
</comment>
<keyword evidence="5 6" id="KW-0349">Heme</keyword>
<dbReference type="OrthoDB" id="1470350at2759"/>
<dbReference type="EMBL" id="JABCIY010000007">
    <property type="protein sequence ID" value="KAF7197812.1"/>
    <property type="molecule type" value="Genomic_DNA"/>
</dbReference>
<sequence length="614" mass="69037">LVKASERRAILVHEPDIPESELQHLNAGRAYFLLVYTHQGQTVYAGLSVSRPKNYLVLPRPILQSGAGVLVTRELSVALLSALNFSILHLFANQDISAMLVTLVAAIAVLIAAYSIILEPLYLSPLSKIPGPKLYAITKWRLAWEDWQARRTRTIHALHQIYGPVIRIGPYEVHFNSLTALRTIYGPGSGFGRTNFYRMFDVYGKQNLFTFHSAKDHGERKKLLANAYSKSRVIRRYVAEMVSGKIQDYLRLLRAQGTFGGPNEIFTSLHYYSLDSITHFLYGHHGATQAMNGDLASRSLLTDILDGSGRRRLTWFAVHLPALTKWLYTRAGAVERLAKPFLPMQKPSTYTGIRAHALKAMHKYTAAAATGKVDDTPKHTIIGRLYQSNAKLSDLEIASECADHFLAGIDTTSDTLMFLIWALSRPGNEVAQQKIIDEARSVPKSELDQYGAPTVEAADRLPYLDAVIKETLRLYAPLPASEPRSADVETIVDGYTIPAWTTVCMSPYSLHRNEEVFPEPLKWNPDRWLGDPEHVSMMKKWWWAFSSGGRMCIGSNLALAEMALVPAIYRNYRTKVKSCEEKASPGITSRFEVFGDETFAEMKEHTCWIDFIEQ</sequence>
<keyword evidence="4 5" id="KW-0408">Iron</keyword>
<proteinExistence type="inferred from homology"/>
<evidence type="ECO:0000256" key="5">
    <source>
        <dbReference type="PIRSR" id="PIRSR602403-1"/>
    </source>
</evidence>
<feature type="binding site" description="axial binding residue" evidence="5">
    <location>
        <position position="552"/>
    </location>
    <ligand>
        <name>heme</name>
        <dbReference type="ChEBI" id="CHEBI:30413"/>
    </ligand>
    <ligandPart>
        <name>Fe</name>
        <dbReference type="ChEBI" id="CHEBI:18248"/>
    </ligandPart>
</feature>
<dbReference type="PROSITE" id="PS00086">
    <property type="entry name" value="CYTOCHROME_P450"/>
    <property type="match status" value="1"/>
</dbReference>
<keyword evidence="3 5" id="KW-0479">Metal-binding</keyword>
<dbReference type="InterPro" id="IPR017972">
    <property type="entry name" value="Cyt_P450_CS"/>
</dbReference>
<dbReference type="CDD" id="cd11059">
    <property type="entry name" value="CYP_fungal"/>
    <property type="match status" value="1"/>
</dbReference>
<reference evidence="8" key="1">
    <citation type="submission" date="2020-04" db="EMBL/GenBank/DDBJ databases">
        <title>Draft genome resource of the tomato pathogen Pseudocercospora fuligena.</title>
        <authorList>
            <person name="Zaccaron A."/>
        </authorList>
    </citation>
    <scope>NUCLEOTIDE SEQUENCE</scope>
    <source>
        <strain evidence="8">PF001</strain>
    </source>
</reference>
<evidence type="ECO:0000256" key="1">
    <source>
        <dbReference type="ARBA" id="ARBA00001971"/>
    </source>
</evidence>
<gene>
    <name evidence="8" type="ORF">HII31_00901</name>
</gene>
<dbReference type="SUPFAM" id="SSF48264">
    <property type="entry name" value="Cytochrome P450"/>
    <property type="match status" value="1"/>
</dbReference>
<keyword evidence="7" id="KW-0472">Membrane</keyword>
<evidence type="ECO:0000313" key="9">
    <source>
        <dbReference type="Proteomes" id="UP000660729"/>
    </source>
</evidence>
<protein>
    <submittedName>
        <fullName evidence="8">Cytochrome P450 monooxygenase</fullName>
    </submittedName>
</protein>
<dbReference type="GO" id="GO:0004497">
    <property type="term" value="F:monooxygenase activity"/>
    <property type="evidence" value="ECO:0007669"/>
    <property type="project" value="UniProtKB-KW"/>
</dbReference>
<organism evidence="8 9">
    <name type="scientific">Pseudocercospora fuligena</name>
    <dbReference type="NCBI Taxonomy" id="685502"/>
    <lineage>
        <taxon>Eukaryota</taxon>
        <taxon>Fungi</taxon>
        <taxon>Dikarya</taxon>
        <taxon>Ascomycota</taxon>
        <taxon>Pezizomycotina</taxon>
        <taxon>Dothideomycetes</taxon>
        <taxon>Dothideomycetidae</taxon>
        <taxon>Mycosphaerellales</taxon>
        <taxon>Mycosphaerellaceae</taxon>
        <taxon>Pseudocercospora</taxon>
    </lineage>
</organism>
<name>A0A8H6RVS7_9PEZI</name>
<dbReference type="GO" id="GO:0020037">
    <property type="term" value="F:heme binding"/>
    <property type="evidence" value="ECO:0007669"/>
    <property type="project" value="InterPro"/>
</dbReference>
<dbReference type="Pfam" id="PF00067">
    <property type="entry name" value="p450"/>
    <property type="match status" value="1"/>
</dbReference>
<accession>A0A8H6RVS7</accession>
<dbReference type="PANTHER" id="PTHR24305">
    <property type="entry name" value="CYTOCHROME P450"/>
    <property type="match status" value="1"/>
</dbReference>
<keyword evidence="9" id="KW-1185">Reference proteome</keyword>
<evidence type="ECO:0000256" key="6">
    <source>
        <dbReference type="RuleBase" id="RU000461"/>
    </source>
</evidence>
<keyword evidence="7" id="KW-0812">Transmembrane</keyword>
<dbReference type="GO" id="GO:0016705">
    <property type="term" value="F:oxidoreductase activity, acting on paired donors, with incorporation or reduction of molecular oxygen"/>
    <property type="evidence" value="ECO:0007669"/>
    <property type="project" value="InterPro"/>
</dbReference>
<dbReference type="Gene3D" id="1.10.630.10">
    <property type="entry name" value="Cytochrome P450"/>
    <property type="match status" value="1"/>
</dbReference>
<evidence type="ECO:0000256" key="4">
    <source>
        <dbReference type="ARBA" id="ARBA00023004"/>
    </source>
</evidence>
<dbReference type="GO" id="GO:0005506">
    <property type="term" value="F:iron ion binding"/>
    <property type="evidence" value="ECO:0007669"/>
    <property type="project" value="InterPro"/>
</dbReference>
<dbReference type="InterPro" id="IPR050121">
    <property type="entry name" value="Cytochrome_P450_monoxygenase"/>
</dbReference>
<dbReference type="PANTHER" id="PTHR24305:SF164">
    <property type="entry name" value="P450, PUTATIVE (EUROFUNG)-RELATED"/>
    <property type="match status" value="1"/>
</dbReference>
<feature type="transmembrane region" description="Helical" evidence="7">
    <location>
        <begin position="98"/>
        <end position="118"/>
    </location>
</feature>
<dbReference type="AlphaFoldDB" id="A0A8H6RVS7"/>
<keyword evidence="6 8" id="KW-0503">Monooxygenase</keyword>
<comment type="cofactor">
    <cofactor evidence="1 5">
        <name>heme</name>
        <dbReference type="ChEBI" id="CHEBI:30413"/>
    </cofactor>
</comment>
<evidence type="ECO:0000256" key="2">
    <source>
        <dbReference type="ARBA" id="ARBA00010617"/>
    </source>
</evidence>
<evidence type="ECO:0000256" key="7">
    <source>
        <dbReference type="SAM" id="Phobius"/>
    </source>
</evidence>
<keyword evidence="6" id="KW-0560">Oxidoreductase</keyword>
<comment type="similarity">
    <text evidence="2 6">Belongs to the cytochrome P450 family.</text>
</comment>
<evidence type="ECO:0000313" key="8">
    <source>
        <dbReference type="EMBL" id="KAF7197812.1"/>
    </source>
</evidence>
<feature type="non-terminal residue" evidence="8">
    <location>
        <position position="1"/>
    </location>
</feature>
<dbReference type="InterPro" id="IPR036396">
    <property type="entry name" value="Cyt_P450_sf"/>
</dbReference>
<dbReference type="InterPro" id="IPR001128">
    <property type="entry name" value="Cyt_P450"/>
</dbReference>
<dbReference type="PRINTS" id="PR00465">
    <property type="entry name" value="EP450IV"/>
</dbReference>
<dbReference type="PRINTS" id="PR00385">
    <property type="entry name" value="P450"/>
</dbReference>
<dbReference type="Proteomes" id="UP000660729">
    <property type="component" value="Unassembled WGS sequence"/>
</dbReference>
<keyword evidence="7" id="KW-1133">Transmembrane helix</keyword>